<reference evidence="1 2" key="1">
    <citation type="submission" date="2021-07" db="EMBL/GenBank/DDBJ databases">
        <title>Paenibacillus radiodurans sp. nov., isolated from the southeastern edge of Tengger Desert.</title>
        <authorList>
            <person name="Zhang G."/>
        </authorList>
    </citation>
    <scope>NUCLEOTIDE SEQUENCE [LARGE SCALE GENOMIC DNA]</scope>
    <source>
        <strain evidence="1 2">CCM 7311</strain>
    </source>
</reference>
<gene>
    <name evidence="1" type="ORF">K0U00_14690</name>
</gene>
<name>A0ABS7C382_9BACL</name>
<sequence length="115" mass="13280">MKQSILKLYNEINMGMFNAGVSRQKVDFVGNKILILSINHRVPVLKLLDGKDIASTRRLDMLLSEHFKAEIKREFEQAFQFNIVAILKDYDIETEYSGTIVILDRDVESYLNDAL</sequence>
<keyword evidence="2" id="KW-1185">Reference proteome</keyword>
<dbReference type="Proteomes" id="UP001519887">
    <property type="component" value="Unassembled WGS sequence"/>
</dbReference>
<organism evidence="1 2">
    <name type="scientific">Paenibacillus sepulcri</name>
    <dbReference type="NCBI Taxonomy" id="359917"/>
    <lineage>
        <taxon>Bacteria</taxon>
        <taxon>Bacillati</taxon>
        <taxon>Bacillota</taxon>
        <taxon>Bacilli</taxon>
        <taxon>Bacillales</taxon>
        <taxon>Paenibacillaceae</taxon>
        <taxon>Paenibacillus</taxon>
    </lineage>
</organism>
<comment type="caution">
    <text evidence="1">The sequence shown here is derived from an EMBL/GenBank/DDBJ whole genome shotgun (WGS) entry which is preliminary data.</text>
</comment>
<evidence type="ECO:0000313" key="1">
    <source>
        <dbReference type="EMBL" id="MBW7455270.1"/>
    </source>
</evidence>
<proteinExistence type="predicted"/>
<dbReference type="EMBL" id="JAHZIK010000332">
    <property type="protein sequence ID" value="MBW7455270.1"/>
    <property type="molecule type" value="Genomic_DNA"/>
</dbReference>
<evidence type="ECO:0000313" key="2">
    <source>
        <dbReference type="Proteomes" id="UP001519887"/>
    </source>
</evidence>
<dbReference type="RefSeq" id="WP_210045354.1">
    <property type="nucleotide sequence ID" value="NZ_JBHLVU010000010.1"/>
</dbReference>
<protein>
    <submittedName>
        <fullName evidence="1">DUF2294 domain-containing protein</fullName>
    </submittedName>
</protein>
<accession>A0ABS7C382</accession>